<evidence type="ECO:0000313" key="2">
    <source>
        <dbReference type="EMBL" id="MFC5297850.1"/>
    </source>
</evidence>
<comment type="caution">
    <text evidence="2">The sequence shown here is derived from an EMBL/GenBank/DDBJ whole genome shotgun (WGS) entry which is preliminary data.</text>
</comment>
<dbReference type="SUPFAM" id="SSF53335">
    <property type="entry name" value="S-adenosyl-L-methionine-dependent methyltransferases"/>
    <property type="match status" value="1"/>
</dbReference>
<dbReference type="PANTHER" id="PTHR43591">
    <property type="entry name" value="METHYLTRANSFERASE"/>
    <property type="match status" value="1"/>
</dbReference>
<dbReference type="EC" id="2.1.1.-" evidence="2"/>
<name>A0ABW0FHK2_9MICO</name>
<dbReference type="PANTHER" id="PTHR43591:SF24">
    <property type="entry name" value="2-METHOXY-6-POLYPRENYL-1,4-BENZOQUINOL METHYLASE, MITOCHONDRIAL"/>
    <property type="match status" value="1"/>
</dbReference>
<feature type="domain" description="Methyltransferase type 11" evidence="1">
    <location>
        <begin position="37"/>
        <end position="127"/>
    </location>
</feature>
<dbReference type="GeneID" id="303297168"/>
<gene>
    <name evidence="2" type="ORF">ACFPK8_10040</name>
</gene>
<dbReference type="GO" id="GO:0032259">
    <property type="term" value="P:methylation"/>
    <property type="evidence" value="ECO:0007669"/>
    <property type="project" value="UniProtKB-KW"/>
</dbReference>
<dbReference type="EMBL" id="JBHSLN010000023">
    <property type="protein sequence ID" value="MFC5297850.1"/>
    <property type="molecule type" value="Genomic_DNA"/>
</dbReference>
<dbReference type="CDD" id="cd02440">
    <property type="entry name" value="AdoMet_MTases"/>
    <property type="match status" value="1"/>
</dbReference>
<dbReference type="GO" id="GO:0008168">
    <property type="term" value="F:methyltransferase activity"/>
    <property type="evidence" value="ECO:0007669"/>
    <property type="project" value="UniProtKB-KW"/>
</dbReference>
<evidence type="ECO:0000313" key="3">
    <source>
        <dbReference type="Proteomes" id="UP001595937"/>
    </source>
</evidence>
<protein>
    <submittedName>
        <fullName evidence="2">Class I SAM-dependent methyltransferase</fullName>
        <ecNumber evidence="2">2.1.1.-</ecNumber>
    </submittedName>
</protein>
<keyword evidence="2" id="KW-0489">Methyltransferase</keyword>
<accession>A0ABW0FHK2</accession>
<dbReference type="Pfam" id="PF08241">
    <property type="entry name" value="Methyltransf_11"/>
    <property type="match status" value="1"/>
</dbReference>
<keyword evidence="2" id="KW-0808">Transferase</keyword>
<proteinExistence type="predicted"/>
<evidence type="ECO:0000259" key="1">
    <source>
        <dbReference type="Pfam" id="PF08241"/>
    </source>
</evidence>
<dbReference type="Proteomes" id="UP001595937">
    <property type="component" value="Unassembled WGS sequence"/>
</dbReference>
<reference evidence="3" key="1">
    <citation type="journal article" date="2019" name="Int. J. Syst. Evol. Microbiol.">
        <title>The Global Catalogue of Microorganisms (GCM) 10K type strain sequencing project: providing services to taxonomists for standard genome sequencing and annotation.</title>
        <authorList>
            <consortium name="The Broad Institute Genomics Platform"/>
            <consortium name="The Broad Institute Genome Sequencing Center for Infectious Disease"/>
            <person name="Wu L."/>
            <person name="Ma J."/>
        </authorList>
    </citation>
    <scope>NUCLEOTIDE SEQUENCE [LARGE SCALE GENOMIC DNA]</scope>
    <source>
        <strain evidence="3">CGMCC 1.16455</strain>
    </source>
</reference>
<dbReference type="InterPro" id="IPR013216">
    <property type="entry name" value="Methyltransf_11"/>
</dbReference>
<dbReference type="Gene3D" id="3.40.50.150">
    <property type="entry name" value="Vaccinia Virus protein VP39"/>
    <property type="match status" value="1"/>
</dbReference>
<dbReference type="RefSeq" id="WP_343923713.1">
    <property type="nucleotide sequence ID" value="NZ_BAAAIR010000034.1"/>
</dbReference>
<dbReference type="InterPro" id="IPR029063">
    <property type="entry name" value="SAM-dependent_MTases_sf"/>
</dbReference>
<sequence length="262" mass="26887">MSSFDGVADAYRRSFATLCVGAVPALLDATAPGRDHLDVGCGTGELAIAAAREGRRVLAVDPDADMVALTREAAASAGAALAVRQAGAPRLPVPDGSMEAVTANFVVNHVPDPRATVRDLARVAAPSAPIAMTIWPAAPGPHLAAYGEASRAAGAVPVPSARLVPELDFPRSTDGLASIAREAGLQVGRAEELLWTWRVAADELMAGIAGGVGGAGRLHRAQTGAVRAEIEERVRRLWAPYVEADGTLAFPVSAALVVASRP</sequence>
<organism evidence="2 3">
    <name type="scientific">Brachybacterium tyrofermentans</name>
    <dbReference type="NCBI Taxonomy" id="47848"/>
    <lineage>
        <taxon>Bacteria</taxon>
        <taxon>Bacillati</taxon>
        <taxon>Actinomycetota</taxon>
        <taxon>Actinomycetes</taxon>
        <taxon>Micrococcales</taxon>
        <taxon>Dermabacteraceae</taxon>
        <taxon>Brachybacterium</taxon>
    </lineage>
</organism>
<keyword evidence="3" id="KW-1185">Reference proteome</keyword>